<organism evidence="4 5">
    <name type="scientific">Enterovirga aerilata</name>
    <dbReference type="NCBI Taxonomy" id="2730920"/>
    <lineage>
        <taxon>Bacteria</taxon>
        <taxon>Pseudomonadati</taxon>
        <taxon>Pseudomonadota</taxon>
        <taxon>Alphaproteobacteria</taxon>
        <taxon>Hyphomicrobiales</taxon>
        <taxon>Methylobacteriaceae</taxon>
        <taxon>Enterovirga</taxon>
    </lineage>
</organism>
<dbReference type="FunFam" id="3.30.70.270:FF:000001">
    <property type="entry name" value="Diguanylate cyclase domain protein"/>
    <property type="match status" value="1"/>
</dbReference>
<dbReference type="SUPFAM" id="SSF141868">
    <property type="entry name" value="EAL domain-like"/>
    <property type="match status" value="1"/>
</dbReference>
<evidence type="ECO:0000313" key="4">
    <source>
        <dbReference type="EMBL" id="NNM72631.1"/>
    </source>
</evidence>
<dbReference type="Proteomes" id="UP000564885">
    <property type="component" value="Unassembled WGS sequence"/>
</dbReference>
<feature type="domain" description="GGDEF" evidence="3">
    <location>
        <begin position="317"/>
        <end position="450"/>
    </location>
</feature>
<keyword evidence="1" id="KW-1133">Transmembrane helix</keyword>
<dbReference type="GO" id="GO:0003824">
    <property type="term" value="F:catalytic activity"/>
    <property type="evidence" value="ECO:0007669"/>
    <property type="project" value="UniProtKB-ARBA"/>
</dbReference>
<protein>
    <submittedName>
        <fullName evidence="4">EAL domain-containing protein</fullName>
    </submittedName>
</protein>
<sequence length="718" mass="78931">MSRLLWPTGVLFVATLTMVVVTFLWTSQNADLVAIDGQRARLGAGLDQRLESLRDEFAGFLARLPIEGADPTFGLDPAAVTFRGFDDAAMLSPSGFYNSPARDPLTLDRVQKLVAGGLSLRGTTTDLDRDGEPNATVDPVRQAIEARLLSDGEAVFAVLSARIGDIRLIASPHANDLVLAWKRLDGPILNRMGAIHGLKNLKVVPASRAGPSSGDEAVLPLLDGRGETASYIVWDPERPGDVMRGRLLPLLTIGLGFAALLFGAVALHFHKTTKNLAETDAISKELLGRDPLSGLANRMLFNERLDRELAKVAEGEPGLAVMFIDLDRFKDVNDAYGHQAGDELIRLVAGRLLNILPERDTLARLGGDEFAIIQTQVASFEEVEALCRRILDLLTRPFAVAHTQVTVGASIGVAVAPDHARDRESLMKLADTALYHAKSEGRNRMSFFQSRMDETLRMRKMVEDDLRRAIKEDQLVLYYQPLFSADGTRIVGLEALVRWPHPERGLISPTEFIAIAEERGLVIPLGEWVLRRACEDGKRWPNLRVAVNVSPIQFRHRGFVESVMRVLEETGFEPSRLELELTEGVVVGDADAAEAAMIDLRALGVHLALDDFGTGYSSLIYLRRFAFDKIKIDRSFLESMEATGESAILVHSIVHLGRALGLIVTAEGVETKEQHRFLQALGCHQLQGYLFSRPVPREEIDRMLGLQAHPEIPAADAA</sequence>
<name>A0A849I5M6_9HYPH</name>
<dbReference type="InterPro" id="IPR052155">
    <property type="entry name" value="Biofilm_reg_signaling"/>
</dbReference>
<dbReference type="EMBL" id="JABEPP010000002">
    <property type="protein sequence ID" value="NNM72631.1"/>
    <property type="molecule type" value="Genomic_DNA"/>
</dbReference>
<feature type="domain" description="EAL" evidence="2">
    <location>
        <begin position="459"/>
        <end position="708"/>
    </location>
</feature>
<dbReference type="InterPro" id="IPR035919">
    <property type="entry name" value="EAL_sf"/>
</dbReference>
<dbReference type="PROSITE" id="PS50887">
    <property type="entry name" value="GGDEF"/>
    <property type="match status" value="1"/>
</dbReference>
<dbReference type="InterPro" id="IPR043128">
    <property type="entry name" value="Rev_trsase/Diguanyl_cyclase"/>
</dbReference>
<dbReference type="InterPro" id="IPR029787">
    <property type="entry name" value="Nucleotide_cyclase"/>
</dbReference>
<evidence type="ECO:0000256" key="1">
    <source>
        <dbReference type="SAM" id="Phobius"/>
    </source>
</evidence>
<dbReference type="InterPro" id="IPR001633">
    <property type="entry name" value="EAL_dom"/>
</dbReference>
<dbReference type="NCBIfam" id="TIGR00254">
    <property type="entry name" value="GGDEF"/>
    <property type="match status" value="1"/>
</dbReference>
<evidence type="ECO:0000259" key="3">
    <source>
        <dbReference type="PROSITE" id="PS50887"/>
    </source>
</evidence>
<reference evidence="4 5" key="1">
    <citation type="submission" date="2020-04" db="EMBL/GenBank/DDBJ databases">
        <title>Enterovirga sp. isolate from soil.</title>
        <authorList>
            <person name="Chea S."/>
            <person name="Kim D.-U."/>
        </authorList>
    </citation>
    <scope>NUCLEOTIDE SEQUENCE [LARGE SCALE GENOMIC DNA]</scope>
    <source>
        <strain evidence="4 5">DB1703</strain>
    </source>
</reference>
<dbReference type="PANTHER" id="PTHR44757">
    <property type="entry name" value="DIGUANYLATE CYCLASE DGCP"/>
    <property type="match status" value="1"/>
</dbReference>
<dbReference type="SMART" id="SM00267">
    <property type="entry name" value="GGDEF"/>
    <property type="match status" value="1"/>
</dbReference>
<dbReference type="PANTHER" id="PTHR44757:SF2">
    <property type="entry name" value="BIOFILM ARCHITECTURE MAINTENANCE PROTEIN MBAA"/>
    <property type="match status" value="1"/>
</dbReference>
<dbReference type="Gene3D" id="3.30.70.270">
    <property type="match status" value="1"/>
</dbReference>
<dbReference type="RefSeq" id="WP_171218087.1">
    <property type="nucleotide sequence ID" value="NZ_JABEPP010000002.1"/>
</dbReference>
<dbReference type="PROSITE" id="PS50883">
    <property type="entry name" value="EAL"/>
    <property type="match status" value="1"/>
</dbReference>
<feature type="transmembrane region" description="Helical" evidence="1">
    <location>
        <begin position="6"/>
        <end position="25"/>
    </location>
</feature>
<keyword evidence="5" id="KW-1185">Reference proteome</keyword>
<evidence type="ECO:0000313" key="5">
    <source>
        <dbReference type="Proteomes" id="UP000564885"/>
    </source>
</evidence>
<dbReference type="SUPFAM" id="SSF55073">
    <property type="entry name" value="Nucleotide cyclase"/>
    <property type="match status" value="1"/>
</dbReference>
<keyword evidence="1" id="KW-0472">Membrane</keyword>
<dbReference type="CDD" id="cd01948">
    <property type="entry name" value="EAL"/>
    <property type="match status" value="1"/>
</dbReference>
<dbReference type="InterPro" id="IPR000160">
    <property type="entry name" value="GGDEF_dom"/>
</dbReference>
<dbReference type="SMART" id="SM00052">
    <property type="entry name" value="EAL"/>
    <property type="match status" value="1"/>
</dbReference>
<dbReference type="Gene3D" id="3.20.20.450">
    <property type="entry name" value="EAL domain"/>
    <property type="match status" value="1"/>
</dbReference>
<gene>
    <name evidence="4" type="ORF">HJG44_09570</name>
</gene>
<evidence type="ECO:0000259" key="2">
    <source>
        <dbReference type="PROSITE" id="PS50883"/>
    </source>
</evidence>
<dbReference type="Pfam" id="PF00990">
    <property type="entry name" value="GGDEF"/>
    <property type="match status" value="1"/>
</dbReference>
<feature type="transmembrane region" description="Helical" evidence="1">
    <location>
        <begin position="247"/>
        <end position="269"/>
    </location>
</feature>
<dbReference type="Pfam" id="PF00563">
    <property type="entry name" value="EAL"/>
    <property type="match status" value="1"/>
</dbReference>
<keyword evidence="1" id="KW-0812">Transmembrane</keyword>
<accession>A0A849I5M6</accession>
<dbReference type="AlphaFoldDB" id="A0A849I5M6"/>
<proteinExistence type="predicted"/>
<dbReference type="CDD" id="cd01949">
    <property type="entry name" value="GGDEF"/>
    <property type="match status" value="1"/>
</dbReference>
<comment type="caution">
    <text evidence="4">The sequence shown here is derived from an EMBL/GenBank/DDBJ whole genome shotgun (WGS) entry which is preliminary data.</text>
</comment>